<protein>
    <submittedName>
        <fullName evidence="3">Putative Zn-dependent peptidase</fullName>
    </submittedName>
</protein>
<sequence>MNEYVLEQLQETLYDQVLDNGLKVVLHPRPEMEKTYAIFATRYGSIDQTFTPIGQKDFVTVPDGIAHFLEHKLFEKKDRDVFMDFTRQGASANAFTSFSRTAYLFSSTQNVKENVETLLDFVQEPYFSEETVEKEKGIIAQEINMYDDEPGWRLFFGTIQSLFSKHPVRIDIAGTVDSIQNITKDDLYTCYHTFYHPANMILFVTGPFNPEEMFKIIEHNQRQKTFSPFEGIRRYFPVEPDEALRDVNQIHMPVSRPKCMVGLKEAPSRLTKNHLMTARFVNAMIFDYFFSKSGEFYENLYEEGLIEDDFDYEMHMEDGFGFSVIGGSTSDPEKLHQTVTKMLLKLTDRGISDEEFSRMKKKQIGSVLRSLNSLESTANQYIYYHHNDLNYFDVLPELQNLNLDTFRSYVESWISEDRINACYILPKKQE</sequence>
<proteinExistence type="predicted"/>
<gene>
    <name evidence="3" type="ORF">EDD68_10157</name>
</gene>
<dbReference type="Pfam" id="PF05193">
    <property type="entry name" value="Peptidase_M16_C"/>
    <property type="match status" value="1"/>
</dbReference>
<keyword evidence="4" id="KW-1185">Reference proteome</keyword>
<feature type="domain" description="Peptidase M16 C-terminal" evidence="2">
    <location>
        <begin position="181"/>
        <end position="361"/>
    </location>
</feature>
<evidence type="ECO:0000259" key="2">
    <source>
        <dbReference type="Pfam" id="PF05193"/>
    </source>
</evidence>
<dbReference type="InterPro" id="IPR007863">
    <property type="entry name" value="Peptidase_M16_C"/>
</dbReference>
<dbReference type="EMBL" id="SMAN01000001">
    <property type="protein sequence ID" value="TCT26704.1"/>
    <property type="molecule type" value="Genomic_DNA"/>
</dbReference>
<dbReference type="NCBIfam" id="NF047421">
    <property type="entry name" value="YfmH_fam"/>
    <property type="match status" value="1"/>
</dbReference>
<dbReference type="RefSeq" id="WP_132369972.1">
    <property type="nucleotide sequence ID" value="NZ_SMAN01000001.1"/>
</dbReference>
<dbReference type="PANTHER" id="PTHR11851:SF134">
    <property type="entry name" value="ZINC-DEPENDENT PROTEASE"/>
    <property type="match status" value="1"/>
</dbReference>
<accession>A0A4R3NB97</accession>
<dbReference type="SUPFAM" id="SSF63411">
    <property type="entry name" value="LuxS/MPP-like metallohydrolase"/>
    <property type="match status" value="2"/>
</dbReference>
<comment type="caution">
    <text evidence="3">The sequence shown here is derived from an EMBL/GenBank/DDBJ whole genome shotgun (WGS) entry which is preliminary data.</text>
</comment>
<dbReference type="OrthoDB" id="9811314at2"/>
<dbReference type="Proteomes" id="UP000294650">
    <property type="component" value="Unassembled WGS sequence"/>
</dbReference>
<evidence type="ECO:0000259" key="1">
    <source>
        <dbReference type="Pfam" id="PF00675"/>
    </source>
</evidence>
<dbReference type="InterPro" id="IPR011249">
    <property type="entry name" value="Metalloenz_LuxS/M16"/>
</dbReference>
<evidence type="ECO:0000313" key="4">
    <source>
        <dbReference type="Proteomes" id="UP000294650"/>
    </source>
</evidence>
<evidence type="ECO:0000313" key="3">
    <source>
        <dbReference type="EMBL" id="TCT26704.1"/>
    </source>
</evidence>
<feature type="domain" description="Peptidase M16 N-terminal" evidence="1">
    <location>
        <begin position="64"/>
        <end position="156"/>
    </location>
</feature>
<dbReference type="PANTHER" id="PTHR11851">
    <property type="entry name" value="METALLOPROTEASE"/>
    <property type="match status" value="1"/>
</dbReference>
<dbReference type="InterPro" id="IPR050361">
    <property type="entry name" value="MPP/UQCRC_Complex"/>
</dbReference>
<organism evidence="3 4">
    <name type="scientific">Melghiribacillus thermohalophilus</name>
    <dbReference type="NCBI Taxonomy" id="1324956"/>
    <lineage>
        <taxon>Bacteria</taxon>
        <taxon>Bacillati</taxon>
        <taxon>Bacillota</taxon>
        <taxon>Bacilli</taxon>
        <taxon>Bacillales</taxon>
        <taxon>Bacillaceae</taxon>
        <taxon>Melghiribacillus</taxon>
    </lineage>
</organism>
<dbReference type="GO" id="GO:0046872">
    <property type="term" value="F:metal ion binding"/>
    <property type="evidence" value="ECO:0007669"/>
    <property type="project" value="InterPro"/>
</dbReference>
<dbReference type="AlphaFoldDB" id="A0A4R3NB97"/>
<name>A0A4R3NB97_9BACI</name>
<dbReference type="Gene3D" id="3.30.830.10">
    <property type="entry name" value="Metalloenzyme, LuxS/M16 peptidase-like"/>
    <property type="match status" value="2"/>
</dbReference>
<reference evidence="3 4" key="1">
    <citation type="submission" date="2019-03" db="EMBL/GenBank/DDBJ databases">
        <title>Genomic Encyclopedia of Type Strains, Phase IV (KMG-IV): sequencing the most valuable type-strain genomes for metagenomic binning, comparative biology and taxonomic classification.</title>
        <authorList>
            <person name="Goeker M."/>
        </authorList>
    </citation>
    <scope>NUCLEOTIDE SEQUENCE [LARGE SCALE GENOMIC DNA]</scope>
    <source>
        <strain evidence="3 4">DSM 25894</strain>
    </source>
</reference>
<dbReference type="Pfam" id="PF00675">
    <property type="entry name" value="Peptidase_M16"/>
    <property type="match status" value="1"/>
</dbReference>
<dbReference type="InterPro" id="IPR011765">
    <property type="entry name" value="Pept_M16_N"/>
</dbReference>